<evidence type="ECO:0000256" key="1">
    <source>
        <dbReference type="ARBA" id="ARBA00006484"/>
    </source>
</evidence>
<dbReference type="FunFam" id="3.40.50.720:FF:000084">
    <property type="entry name" value="Short-chain dehydrogenase reductase"/>
    <property type="match status" value="1"/>
</dbReference>
<dbReference type="CDD" id="cd05233">
    <property type="entry name" value="SDR_c"/>
    <property type="match status" value="1"/>
</dbReference>
<reference evidence="4 5" key="1">
    <citation type="submission" date="2016-07" db="EMBL/GenBank/DDBJ databases">
        <title>High microdiversification within the ubiquitous acI lineage of Actinobacteria.</title>
        <authorList>
            <person name="Neuenschwander S.M."/>
            <person name="Salcher M."/>
            <person name="Ghai R."/>
            <person name="Pernthaler J."/>
        </authorList>
    </citation>
    <scope>NUCLEOTIDE SEQUENCE [LARGE SCALE GENOMIC DNA]</scope>
    <source>
        <strain evidence="4">MMS-IIB-76</strain>
    </source>
</reference>
<proteinExistence type="inferred from homology"/>
<dbReference type="RefSeq" id="WP_095696871.1">
    <property type="nucleotide sequence ID" value="NZ_CP016778.1"/>
</dbReference>
<accession>A0AAC9YVV7</accession>
<dbReference type="PANTHER" id="PTHR43639:SF1">
    <property type="entry name" value="SHORT-CHAIN DEHYDROGENASE_REDUCTASE FAMILY PROTEIN"/>
    <property type="match status" value="1"/>
</dbReference>
<sequence length="265" mass="27486">MTIATNRKVLITGGASGFGLDIAREMISAGAKVALVDNSAPNLALAVKELGSNAISIEADVRNQAELIAAVERANKEFKGLDTLVISAGVIHIKPMNEVSEADWDLTLDVNLKGAFFAIQAASKYLIDSGRGRIVAISSDAGKRGYAQVQAYCASKFGLIGLIESSAIELAPSQVTVNCVCPVGVPTTGMGQQVANWKSQAGNLTVEQVKSAAAAAFPLGRNPTEADVTKTITFFISDEAAFLTGCALDVDGGAHLGYMPAVAKN</sequence>
<name>A0AAC9YVV7_9ACTN</name>
<organism evidence="4 5">
    <name type="scientific">Candidatus Planktophila versatilis</name>
    <dbReference type="NCBI Taxonomy" id="1884905"/>
    <lineage>
        <taxon>Bacteria</taxon>
        <taxon>Bacillati</taxon>
        <taxon>Actinomycetota</taxon>
        <taxon>Actinomycetes</taxon>
        <taxon>Candidatus Nanopelagicales</taxon>
        <taxon>Candidatus Nanopelagicaceae</taxon>
        <taxon>Candidatus Planktophila</taxon>
    </lineage>
</organism>
<dbReference type="AlphaFoldDB" id="A0AAC9YVV7"/>
<dbReference type="InterPro" id="IPR036291">
    <property type="entry name" value="NAD(P)-bd_dom_sf"/>
</dbReference>
<keyword evidence="2" id="KW-0560">Oxidoreductase</keyword>
<evidence type="ECO:0000313" key="5">
    <source>
        <dbReference type="Proteomes" id="UP000217194"/>
    </source>
</evidence>
<gene>
    <name evidence="4" type="ORF">A1sIIB76_02020</name>
</gene>
<dbReference type="PRINTS" id="PR00081">
    <property type="entry name" value="GDHRDH"/>
</dbReference>
<evidence type="ECO:0000313" key="4">
    <source>
        <dbReference type="EMBL" id="ASY22371.1"/>
    </source>
</evidence>
<evidence type="ECO:0000256" key="3">
    <source>
        <dbReference type="RuleBase" id="RU000363"/>
    </source>
</evidence>
<evidence type="ECO:0000256" key="2">
    <source>
        <dbReference type="ARBA" id="ARBA00023002"/>
    </source>
</evidence>
<dbReference type="InterPro" id="IPR002347">
    <property type="entry name" value="SDR_fam"/>
</dbReference>
<dbReference type="Proteomes" id="UP000217194">
    <property type="component" value="Chromosome"/>
</dbReference>
<dbReference type="PRINTS" id="PR00080">
    <property type="entry name" value="SDRFAMILY"/>
</dbReference>
<dbReference type="Pfam" id="PF00106">
    <property type="entry name" value="adh_short"/>
    <property type="match status" value="1"/>
</dbReference>
<dbReference type="SUPFAM" id="SSF51735">
    <property type="entry name" value="NAD(P)-binding Rossmann-fold domains"/>
    <property type="match status" value="1"/>
</dbReference>
<comment type="similarity">
    <text evidence="1 3">Belongs to the short-chain dehydrogenases/reductases (SDR) family.</text>
</comment>
<dbReference type="Gene3D" id="3.40.50.720">
    <property type="entry name" value="NAD(P)-binding Rossmann-like Domain"/>
    <property type="match status" value="1"/>
</dbReference>
<dbReference type="PANTHER" id="PTHR43639">
    <property type="entry name" value="OXIDOREDUCTASE, SHORT-CHAIN DEHYDROGENASE/REDUCTASE FAMILY (AFU_ORTHOLOGUE AFUA_5G02870)"/>
    <property type="match status" value="1"/>
</dbReference>
<protein>
    <submittedName>
        <fullName evidence="4">Classical SDR family protein</fullName>
    </submittedName>
</protein>
<dbReference type="GO" id="GO:0016491">
    <property type="term" value="F:oxidoreductase activity"/>
    <property type="evidence" value="ECO:0007669"/>
    <property type="project" value="UniProtKB-KW"/>
</dbReference>
<dbReference type="EMBL" id="CP016778">
    <property type="protein sequence ID" value="ASY22371.1"/>
    <property type="molecule type" value="Genomic_DNA"/>
</dbReference>